<evidence type="ECO:0000313" key="2">
    <source>
        <dbReference type="Proteomes" id="UP000007883"/>
    </source>
</evidence>
<sequence>MSRLLARLDHELAGCRDPLRRAELAAERACHLARVGDIAGAQNVAAQLRRDHGDGRASRIAVRIMLLEGLILFFDNMDPAAADRILRAHTVAMAWRHDDLIRLTASWLAHMHFVLGDFGAMVQALGACFDRPGACIEASSRVCVVVGTAHQFAGDAQAARPWYERARREAITLGDDATIGALVFNRPAMSLVTLRLDALYGRLDADELRMAAIGVESAWAYCLGAHQYSLMQLMRVCRARIAMLSGEPERAVVLFDELLQPQDTRFGFHADRLVPEIERAACLAAAGRVHDARIAFEALDPSLYVQLAVEDRLLFLLQYAALSQALGRPEQAAEWAGALAEVRGRYDSEIDRLKTALAGLSLSRLAA</sequence>
<proteinExistence type="predicted"/>
<dbReference type="AlphaFoldDB" id="I0HLC5"/>
<gene>
    <name evidence="1" type="ordered locus">RGE_04670</name>
</gene>
<name>I0HLC5_RUBGI</name>
<keyword evidence="2" id="KW-1185">Reference proteome</keyword>
<dbReference type="STRING" id="983917.RGE_04670"/>
<dbReference type="KEGG" id="rge:RGE_04670"/>
<dbReference type="HOGENOM" id="CLU_743534_0_0_4"/>
<reference evidence="1 2" key="1">
    <citation type="journal article" date="2012" name="J. Bacteriol.">
        <title>Complete genome sequence of phototrophic betaproteobacterium Rubrivivax gelatinosus IL144.</title>
        <authorList>
            <person name="Nagashima S."/>
            <person name="Kamimura A."/>
            <person name="Shimizu T."/>
            <person name="Nakamura-isaki S."/>
            <person name="Aono E."/>
            <person name="Sakamoto K."/>
            <person name="Ichikawa N."/>
            <person name="Nakazawa H."/>
            <person name="Sekine M."/>
            <person name="Yamazaki S."/>
            <person name="Fujita N."/>
            <person name="Shimada K."/>
            <person name="Hanada S."/>
            <person name="Nagashima K.V.P."/>
        </authorList>
    </citation>
    <scope>NUCLEOTIDE SEQUENCE [LARGE SCALE GENOMIC DNA]</scope>
    <source>
        <strain evidence="2">NBRC 100245 / IL144</strain>
    </source>
</reference>
<organism evidence="1 2">
    <name type="scientific">Rubrivivax gelatinosus (strain NBRC 100245 / IL144)</name>
    <dbReference type="NCBI Taxonomy" id="983917"/>
    <lineage>
        <taxon>Bacteria</taxon>
        <taxon>Pseudomonadati</taxon>
        <taxon>Pseudomonadota</taxon>
        <taxon>Betaproteobacteria</taxon>
        <taxon>Burkholderiales</taxon>
        <taxon>Sphaerotilaceae</taxon>
        <taxon>Rubrivivax</taxon>
    </lineage>
</organism>
<dbReference type="PATRIC" id="fig|983917.3.peg.459"/>
<dbReference type="EMBL" id="AP012320">
    <property type="protein sequence ID" value="BAL93812.1"/>
    <property type="molecule type" value="Genomic_DNA"/>
</dbReference>
<protein>
    <recommendedName>
        <fullName evidence="3">MalT-like TPR region domain-containing protein</fullName>
    </recommendedName>
</protein>
<dbReference type="eggNOG" id="COG0457">
    <property type="taxonomic scope" value="Bacteria"/>
</dbReference>
<accession>I0HLC5</accession>
<evidence type="ECO:0008006" key="3">
    <source>
        <dbReference type="Google" id="ProtNLM"/>
    </source>
</evidence>
<evidence type="ECO:0000313" key="1">
    <source>
        <dbReference type="EMBL" id="BAL93812.1"/>
    </source>
</evidence>
<dbReference type="RefSeq" id="WP_014426688.1">
    <property type="nucleotide sequence ID" value="NC_017075.1"/>
</dbReference>
<dbReference type="Proteomes" id="UP000007883">
    <property type="component" value="Chromosome"/>
</dbReference>